<protein>
    <submittedName>
        <fullName evidence="2">Predicted transcriptional regulator</fullName>
    </submittedName>
</protein>
<comment type="caution">
    <text evidence="2">The sequence shown here is derived from an EMBL/GenBank/DDBJ whole genome shotgun (WGS) entry which is preliminary data.</text>
</comment>
<dbReference type="Pfam" id="PF14947">
    <property type="entry name" value="HTH_45"/>
    <property type="match status" value="1"/>
</dbReference>
<dbReference type="InterPro" id="IPR036390">
    <property type="entry name" value="WH_DNA-bd_sf"/>
</dbReference>
<evidence type="ECO:0000313" key="2">
    <source>
        <dbReference type="EMBL" id="SDF34128.1"/>
    </source>
</evidence>
<reference evidence="2 3" key="1">
    <citation type="submission" date="2016-10" db="EMBL/GenBank/DDBJ databases">
        <authorList>
            <person name="Varghese N."/>
            <person name="Submissions S."/>
        </authorList>
    </citation>
    <scope>NUCLEOTIDE SEQUENCE [LARGE SCALE GENOMIC DNA]</scope>
    <source>
        <strain evidence="2 3">PL 12/M</strain>
    </source>
</reference>
<dbReference type="Gene3D" id="1.10.10.10">
    <property type="entry name" value="Winged helix-like DNA-binding domain superfamily/Winged helix DNA-binding domain"/>
    <property type="match status" value="1"/>
</dbReference>
<dbReference type="EMBL" id="FNCA01000001">
    <property type="protein sequence ID" value="SDF34128.1"/>
    <property type="molecule type" value="Genomic_DNA"/>
</dbReference>
<name>A0A7Z7AXQ9_9EURY</name>
<dbReference type="AlphaFoldDB" id="A0A7Z7AXQ9"/>
<accession>A0A7Z7AXQ9</accession>
<evidence type="ECO:0000313" key="3">
    <source>
        <dbReference type="Proteomes" id="UP000199259"/>
    </source>
</evidence>
<dbReference type="InterPro" id="IPR036388">
    <property type="entry name" value="WH-like_DNA-bd_sf"/>
</dbReference>
<proteinExistence type="predicted"/>
<feature type="domain" description="ArnR1-like winged helix-turn-helix" evidence="1">
    <location>
        <begin position="22"/>
        <end position="87"/>
    </location>
</feature>
<dbReference type="SUPFAM" id="SSF46785">
    <property type="entry name" value="Winged helix' DNA-binding domain"/>
    <property type="match status" value="1"/>
</dbReference>
<dbReference type="Proteomes" id="UP000199259">
    <property type="component" value="Unassembled WGS sequence"/>
</dbReference>
<dbReference type="InterPro" id="IPR038723">
    <property type="entry name" value="ArnR1-like_HTH"/>
</dbReference>
<evidence type="ECO:0000259" key="1">
    <source>
        <dbReference type="Pfam" id="PF14947"/>
    </source>
</evidence>
<organism evidence="2 3">
    <name type="scientific">Methanolobus vulcani</name>
    <dbReference type="NCBI Taxonomy" id="38026"/>
    <lineage>
        <taxon>Archaea</taxon>
        <taxon>Methanobacteriati</taxon>
        <taxon>Methanobacteriota</taxon>
        <taxon>Stenosarchaea group</taxon>
        <taxon>Methanomicrobia</taxon>
        <taxon>Methanosarcinales</taxon>
        <taxon>Methanosarcinaceae</taxon>
        <taxon>Methanolobus</taxon>
    </lineage>
</organism>
<gene>
    <name evidence="2" type="ORF">SAMN04488589_0403</name>
</gene>
<sequence>MIKYYITGLCGTKIECRGHTIRRSRLDITIAILRIAMDGAKKTQIVYGANLNSTIANKYLSRLEEKQLIEQKGNLFVTTDKGRMYRDMASELDIR</sequence>
<keyword evidence="3" id="KW-1185">Reference proteome</keyword>